<organism evidence="2 3">
    <name type="scientific">Cellulomonas uda</name>
    <dbReference type="NCBI Taxonomy" id="1714"/>
    <lineage>
        <taxon>Bacteria</taxon>
        <taxon>Bacillati</taxon>
        <taxon>Actinomycetota</taxon>
        <taxon>Actinomycetes</taxon>
        <taxon>Micrococcales</taxon>
        <taxon>Cellulomonadaceae</taxon>
        <taxon>Cellulomonas</taxon>
    </lineage>
</organism>
<name>A0A4Y3KC22_CELUD</name>
<sequence length="195" mass="20405">MRRGDLPPGEWVGMQLDGVLVALTDDVAVTTERPPEPDDRAQALAPALPRHGVLGRDAAAWVHAGGRAPARACVLVPVGVRRPDARPDRASAETVFAQGDVVLVAGVPVTSPVRTGADVARWVEGAAAVERLVALASCGVDLQEVRARLAAMTGRRHVRRAFGALEDAGRRVASLGVARGEPQRSASSGRAPVMR</sequence>
<comment type="caution">
    <text evidence="2">The sequence shown here is derived from an EMBL/GenBank/DDBJ whole genome shotgun (WGS) entry which is preliminary data.</text>
</comment>
<protein>
    <recommendedName>
        <fullName evidence="4">AbiEi antitoxin C-terminal domain-containing protein</fullName>
    </recommendedName>
</protein>
<dbReference type="AlphaFoldDB" id="A0A4Y3KC22"/>
<keyword evidence="3" id="KW-1185">Reference proteome</keyword>
<gene>
    <name evidence="2" type="ORF">CUD01_09990</name>
</gene>
<dbReference type="EMBL" id="BJLP01000012">
    <property type="protein sequence ID" value="GEA80555.1"/>
    <property type="molecule type" value="Genomic_DNA"/>
</dbReference>
<reference evidence="2 3" key="1">
    <citation type="submission" date="2019-06" db="EMBL/GenBank/DDBJ databases">
        <title>Whole genome shotgun sequence of Cellulomonas uda NBRC 3747.</title>
        <authorList>
            <person name="Hosoyama A."/>
            <person name="Uohara A."/>
            <person name="Ohji S."/>
            <person name="Ichikawa N."/>
        </authorList>
    </citation>
    <scope>NUCLEOTIDE SEQUENCE [LARGE SCALE GENOMIC DNA]</scope>
    <source>
        <strain evidence="2 3">NBRC 3747</strain>
    </source>
</reference>
<evidence type="ECO:0008006" key="4">
    <source>
        <dbReference type="Google" id="ProtNLM"/>
    </source>
</evidence>
<dbReference type="Proteomes" id="UP000315842">
    <property type="component" value="Unassembled WGS sequence"/>
</dbReference>
<accession>A0A4Y3KC22</accession>
<feature type="region of interest" description="Disordered" evidence="1">
    <location>
        <begin position="176"/>
        <end position="195"/>
    </location>
</feature>
<evidence type="ECO:0000256" key="1">
    <source>
        <dbReference type="SAM" id="MobiDB-lite"/>
    </source>
</evidence>
<proteinExistence type="predicted"/>
<evidence type="ECO:0000313" key="3">
    <source>
        <dbReference type="Proteomes" id="UP000315842"/>
    </source>
</evidence>
<evidence type="ECO:0000313" key="2">
    <source>
        <dbReference type="EMBL" id="GEA80555.1"/>
    </source>
</evidence>